<dbReference type="CDD" id="cd00170">
    <property type="entry name" value="SEC14"/>
    <property type="match status" value="1"/>
</dbReference>
<dbReference type="InterPro" id="IPR036273">
    <property type="entry name" value="CRAL/TRIO_N_dom_sf"/>
</dbReference>
<dbReference type="PANTHER" id="PTHR10174">
    <property type="entry name" value="ALPHA-TOCOPHEROL TRANSFER PROTEIN-RELATED"/>
    <property type="match status" value="1"/>
</dbReference>
<dbReference type="eggNOG" id="KOG1471">
    <property type="taxonomic scope" value="Eukaryota"/>
</dbReference>
<dbReference type="InterPro" id="IPR036865">
    <property type="entry name" value="CRAL-TRIO_dom_sf"/>
</dbReference>
<dbReference type="GO" id="GO:0016020">
    <property type="term" value="C:membrane"/>
    <property type="evidence" value="ECO:0007669"/>
    <property type="project" value="TreeGrafter"/>
</dbReference>
<dbReference type="PROSITE" id="PS50191">
    <property type="entry name" value="CRAL_TRIO"/>
    <property type="match status" value="1"/>
</dbReference>
<dbReference type="GO" id="GO:1902936">
    <property type="term" value="F:phosphatidylinositol bisphosphate binding"/>
    <property type="evidence" value="ECO:0007669"/>
    <property type="project" value="TreeGrafter"/>
</dbReference>
<dbReference type="SUPFAM" id="SSF46938">
    <property type="entry name" value="CRAL/TRIO N-terminal domain"/>
    <property type="match status" value="1"/>
</dbReference>
<gene>
    <name evidence="3" type="ORF">L798_06773</name>
</gene>
<sequence length="333" mass="37915">MPHSAMMVGSGNKTKTCETTVTDKHLSLDVMEPPSKEVREKVRSVFGLNDKIIKESIQQLKEWLELQPHLPKEIDDARLERWLIRCKNSMEKVKKSLDLYYTVRTTVPEIMTGWDTNADWFKSAKKVCYSAPMPQLTPDCDRVILFGLLTSNTKDFDPLDFCKLHQMGLEIRISEDYCMSEIFIVDLLNYTLAHVTKITIPLIKKFELCGIGGCNVRVKAIHILNAPPFADTLIAMLKVALRAKIVSRIQIHGNNLTTLHEQVPKSCLPTEFGGEAGSIAENWGRWTKKMESYNDMLLEREKHNSDESKRPGESPRSSDLLGFEGSFRKLDVD</sequence>
<dbReference type="OMA" id="CLSERYI"/>
<evidence type="ECO:0000313" key="4">
    <source>
        <dbReference type="Proteomes" id="UP000027135"/>
    </source>
</evidence>
<feature type="domain" description="CRAL-TRIO" evidence="2">
    <location>
        <begin position="184"/>
        <end position="280"/>
    </location>
</feature>
<keyword evidence="4" id="KW-1185">Reference proteome</keyword>
<dbReference type="SUPFAM" id="SSF52087">
    <property type="entry name" value="CRAL/TRIO domain"/>
    <property type="match status" value="1"/>
</dbReference>
<feature type="compositionally biased region" description="Basic and acidic residues" evidence="1">
    <location>
        <begin position="299"/>
        <end position="313"/>
    </location>
</feature>
<reference evidence="3 4" key="1">
    <citation type="journal article" date="2014" name="Nat. Commun.">
        <title>Molecular traces of alternative social organization in a termite genome.</title>
        <authorList>
            <person name="Terrapon N."/>
            <person name="Li C."/>
            <person name="Robertson H.M."/>
            <person name="Ji L."/>
            <person name="Meng X."/>
            <person name="Booth W."/>
            <person name="Chen Z."/>
            <person name="Childers C.P."/>
            <person name="Glastad K.M."/>
            <person name="Gokhale K."/>
            <person name="Gowin J."/>
            <person name="Gronenberg W."/>
            <person name="Hermansen R.A."/>
            <person name="Hu H."/>
            <person name="Hunt B.G."/>
            <person name="Huylmans A.K."/>
            <person name="Khalil S.M."/>
            <person name="Mitchell R.D."/>
            <person name="Munoz-Torres M.C."/>
            <person name="Mustard J.A."/>
            <person name="Pan H."/>
            <person name="Reese J.T."/>
            <person name="Scharf M.E."/>
            <person name="Sun F."/>
            <person name="Vogel H."/>
            <person name="Xiao J."/>
            <person name="Yang W."/>
            <person name="Yang Z."/>
            <person name="Yang Z."/>
            <person name="Zhou J."/>
            <person name="Zhu J."/>
            <person name="Brent C.S."/>
            <person name="Elsik C.G."/>
            <person name="Goodisman M.A."/>
            <person name="Liberles D.A."/>
            <person name="Roe R.M."/>
            <person name="Vargo E.L."/>
            <person name="Vilcinskas A."/>
            <person name="Wang J."/>
            <person name="Bornberg-Bauer E."/>
            <person name="Korb J."/>
            <person name="Zhang G."/>
            <person name="Liebig J."/>
        </authorList>
    </citation>
    <scope>NUCLEOTIDE SEQUENCE [LARGE SCALE GENOMIC DNA]</scope>
    <source>
        <tissue evidence="3">Whole organism</tissue>
    </source>
</reference>
<proteinExistence type="predicted"/>
<dbReference type="PANTHER" id="PTHR10174:SF224">
    <property type="entry name" value="RETINOL-BINDING PROTEIN PINTA"/>
    <property type="match status" value="1"/>
</dbReference>
<dbReference type="EMBL" id="KK852648">
    <property type="protein sequence ID" value="KDR19511.1"/>
    <property type="molecule type" value="Genomic_DNA"/>
</dbReference>
<evidence type="ECO:0000313" key="3">
    <source>
        <dbReference type="EMBL" id="KDR19511.1"/>
    </source>
</evidence>
<name>A0A067R9Z3_ZOONE</name>
<dbReference type="Proteomes" id="UP000027135">
    <property type="component" value="Unassembled WGS sequence"/>
</dbReference>
<evidence type="ECO:0000259" key="2">
    <source>
        <dbReference type="PROSITE" id="PS50191"/>
    </source>
</evidence>
<accession>A0A067R9Z3</accession>
<dbReference type="Gene3D" id="3.40.525.10">
    <property type="entry name" value="CRAL-TRIO lipid binding domain"/>
    <property type="match status" value="1"/>
</dbReference>
<dbReference type="Pfam" id="PF00650">
    <property type="entry name" value="CRAL_TRIO"/>
    <property type="match status" value="1"/>
</dbReference>
<feature type="region of interest" description="Disordered" evidence="1">
    <location>
        <begin position="299"/>
        <end position="333"/>
    </location>
</feature>
<dbReference type="InParanoid" id="A0A067R9Z3"/>
<evidence type="ECO:0000256" key="1">
    <source>
        <dbReference type="SAM" id="MobiDB-lite"/>
    </source>
</evidence>
<protein>
    <submittedName>
        <fullName evidence="3">Alpha-tocopherol transfer protein-like</fullName>
    </submittedName>
</protein>
<dbReference type="InterPro" id="IPR001251">
    <property type="entry name" value="CRAL-TRIO_dom"/>
</dbReference>
<dbReference type="AlphaFoldDB" id="A0A067R9Z3"/>
<organism evidence="3 4">
    <name type="scientific">Zootermopsis nevadensis</name>
    <name type="common">Dampwood termite</name>
    <dbReference type="NCBI Taxonomy" id="136037"/>
    <lineage>
        <taxon>Eukaryota</taxon>
        <taxon>Metazoa</taxon>
        <taxon>Ecdysozoa</taxon>
        <taxon>Arthropoda</taxon>
        <taxon>Hexapoda</taxon>
        <taxon>Insecta</taxon>
        <taxon>Pterygota</taxon>
        <taxon>Neoptera</taxon>
        <taxon>Polyneoptera</taxon>
        <taxon>Dictyoptera</taxon>
        <taxon>Blattodea</taxon>
        <taxon>Blattoidea</taxon>
        <taxon>Termitoidae</taxon>
        <taxon>Termopsidae</taxon>
        <taxon>Zootermopsis</taxon>
    </lineage>
</organism>
<dbReference type="FunCoup" id="A0A067R9Z3">
    <property type="interactions" value="3"/>
</dbReference>